<dbReference type="Proteomes" id="UP000886523">
    <property type="component" value="Unassembled WGS sequence"/>
</dbReference>
<reference evidence="2" key="1">
    <citation type="journal article" date="2020" name="Nat. Commun.">
        <title>Large-scale genome sequencing of mycorrhizal fungi provides insights into the early evolution of symbiotic traits.</title>
        <authorList>
            <person name="Miyauchi S."/>
            <person name="Kiss E."/>
            <person name="Kuo A."/>
            <person name="Drula E."/>
            <person name="Kohler A."/>
            <person name="Sanchez-Garcia M."/>
            <person name="Morin E."/>
            <person name="Andreopoulos B."/>
            <person name="Barry K.W."/>
            <person name="Bonito G."/>
            <person name="Buee M."/>
            <person name="Carver A."/>
            <person name="Chen C."/>
            <person name="Cichocki N."/>
            <person name="Clum A."/>
            <person name="Culley D."/>
            <person name="Crous P.W."/>
            <person name="Fauchery L."/>
            <person name="Girlanda M."/>
            <person name="Hayes R.D."/>
            <person name="Keri Z."/>
            <person name="LaButti K."/>
            <person name="Lipzen A."/>
            <person name="Lombard V."/>
            <person name="Magnuson J."/>
            <person name="Maillard F."/>
            <person name="Murat C."/>
            <person name="Nolan M."/>
            <person name="Ohm R.A."/>
            <person name="Pangilinan J."/>
            <person name="Pereira M.F."/>
            <person name="Perotto S."/>
            <person name="Peter M."/>
            <person name="Pfister S."/>
            <person name="Riley R."/>
            <person name="Sitrit Y."/>
            <person name="Stielow J.B."/>
            <person name="Szollosi G."/>
            <person name="Zifcakova L."/>
            <person name="Stursova M."/>
            <person name="Spatafora J.W."/>
            <person name="Tedersoo L."/>
            <person name="Vaario L.M."/>
            <person name="Yamada A."/>
            <person name="Yan M."/>
            <person name="Wang P."/>
            <person name="Xu J."/>
            <person name="Bruns T."/>
            <person name="Baldrian P."/>
            <person name="Vilgalys R."/>
            <person name="Dunand C."/>
            <person name="Henrissat B."/>
            <person name="Grigoriev I.V."/>
            <person name="Hibbett D."/>
            <person name="Nagy L.G."/>
            <person name="Martin F.M."/>
        </authorList>
    </citation>
    <scope>NUCLEOTIDE SEQUENCE</scope>
    <source>
        <strain evidence="2">UP504</strain>
    </source>
</reference>
<organism evidence="2 3">
    <name type="scientific">Hydnum rufescens UP504</name>
    <dbReference type="NCBI Taxonomy" id="1448309"/>
    <lineage>
        <taxon>Eukaryota</taxon>
        <taxon>Fungi</taxon>
        <taxon>Dikarya</taxon>
        <taxon>Basidiomycota</taxon>
        <taxon>Agaricomycotina</taxon>
        <taxon>Agaricomycetes</taxon>
        <taxon>Cantharellales</taxon>
        <taxon>Hydnaceae</taxon>
        <taxon>Hydnum</taxon>
    </lineage>
</organism>
<evidence type="ECO:0000256" key="1">
    <source>
        <dbReference type="SAM" id="MobiDB-lite"/>
    </source>
</evidence>
<proteinExistence type="predicted"/>
<protein>
    <submittedName>
        <fullName evidence="2">Uncharacterized protein</fullName>
    </submittedName>
</protein>
<sequence length="240" mass="27115">MFASRDEEHREKTNYLEEGALSKSRGSSPSTVCFALPPRTIIRIVPFELPLYTSSGDQTTRYFNQEEGEELCRCRVDLGMHPNFLQEVEASLFGILYIDFVLGFEMDSAGVEMWKRRMSSSQRSCPSSGMEPLSTVYCHYTKPRVHSSTKNPIPEALLLLRVNMSASMPTVKCSFSALAPVLADQYAGSRYWMVNMINLFAQSTFTSFTPPTRDAGRDILSLGRLRQMRGQEGESCKMKE</sequence>
<dbReference type="AlphaFoldDB" id="A0A9P6DPS3"/>
<feature type="compositionally biased region" description="Basic and acidic residues" evidence="1">
    <location>
        <begin position="1"/>
        <end position="15"/>
    </location>
</feature>
<evidence type="ECO:0000313" key="2">
    <source>
        <dbReference type="EMBL" id="KAF9510351.1"/>
    </source>
</evidence>
<gene>
    <name evidence="2" type="ORF">BS47DRAFT_1384020</name>
</gene>
<comment type="caution">
    <text evidence="2">The sequence shown here is derived from an EMBL/GenBank/DDBJ whole genome shotgun (WGS) entry which is preliminary data.</text>
</comment>
<accession>A0A9P6DPS3</accession>
<dbReference type="EMBL" id="MU129018">
    <property type="protein sequence ID" value="KAF9510351.1"/>
    <property type="molecule type" value="Genomic_DNA"/>
</dbReference>
<keyword evidence="3" id="KW-1185">Reference proteome</keyword>
<name>A0A9P6DPS3_9AGAM</name>
<feature type="region of interest" description="Disordered" evidence="1">
    <location>
        <begin position="1"/>
        <end position="29"/>
    </location>
</feature>
<evidence type="ECO:0000313" key="3">
    <source>
        <dbReference type="Proteomes" id="UP000886523"/>
    </source>
</evidence>